<dbReference type="Pfam" id="PF01447">
    <property type="entry name" value="Peptidase_M4"/>
    <property type="match status" value="1"/>
</dbReference>
<feature type="domain" description="Peptidase M4 C-terminal" evidence="11">
    <location>
        <begin position="171"/>
        <end position="340"/>
    </location>
</feature>
<dbReference type="RefSeq" id="WP_179843127.1">
    <property type="nucleotide sequence ID" value="NZ_JACCBA010000001.1"/>
</dbReference>
<keyword evidence="5 8" id="KW-0862">Zinc</keyword>
<dbReference type="PANTHER" id="PTHR43579">
    <property type="match status" value="1"/>
</dbReference>
<proteinExistence type="inferred from homology"/>
<evidence type="ECO:0000259" key="10">
    <source>
        <dbReference type="Pfam" id="PF01447"/>
    </source>
</evidence>
<evidence type="ECO:0000256" key="9">
    <source>
        <dbReference type="SAM" id="MobiDB-lite"/>
    </source>
</evidence>
<keyword evidence="4 8" id="KW-0378">Hydrolase</keyword>
<dbReference type="GO" id="GO:0046872">
    <property type="term" value="F:metal ion binding"/>
    <property type="evidence" value="ECO:0007669"/>
    <property type="project" value="UniProtKB-UniRule"/>
</dbReference>
<comment type="caution">
    <text evidence="12">The sequence shown here is derived from an EMBL/GenBank/DDBJ whole genome shotgun (WGS) entry which is preliminary data.</text>
</comment>
<feature type="domain" description="Peptidase M4" evidence="10">
    <location>
        <begin position="92"/>
        <end position="168"/>
    </location>
</feature>
<evidence type="ECO:0000313" key="12">
    <source>
        <dbReference type="EMBL" id="NYD45759.1"/>
    </source>
</evidence>
<keyword evidence="8" id="KW-0964">Secreted</keyword>
<comment type="cofactor">
    <cofactor evidence="8">
        <name>Zn(2+)</name>
        <dbReference type="ChEBI" id="CHEBI:29105"/>
    </cofactor>
</comment>
<feature type="compositionally biased region" description="Basic and acidic residues" evidence="9">
    <location>
        <begin position="56"/>
        <end position="71"/>
    </location>
</feature>
<evidence type="ECO:0000256" key="2">
    <source>
        <dbReference type="ARBA" id="ARBA00022670"/>
    </source>
</evidence>
<feature type="active site" description="Proton donor" evidence="7">
    <location>
        <position position="262"/>
    </location>
</feature>
<evidence type="ECO:0000313" key="13">
    <source>
        <dbReference type="Proteomes" id="UP000529783"/>
    </source>
</evidence>
<evidence type="ECO:0000256" key="4">
    <source>
        <dbReference type="ARBA" id="ARBA00022801"/>
    </source>
</evidence>
<keyword evidence="2 8" id="KW-0645">Protease</keyword>
<evidence type="ECO:0000259" key="11">
    <source>
        <dbReference type="Pfam" id="PF02868"/>
    </source>
</evidence>
<evidence type="ECO:0000256" key="6">
    <source>
        <dbReference type="ARBA" id="ARBA00023049"/>
    </source>
</evidence>
<gene>
    <name evidence="12" type="ORF">BJY14_001742</name>
</gene>
<dbReference type="Pfam" id="PF02868">
    <property type="entry name" value="Peptidase_M4_C"/>
    <property type="match status" value="1"/>
</dbReference>
<dbReference type="InterPro" id="IPR001570">
    <property type="entry name" value="Peptidase_M4_C_domain"/>
</dbReference>
<protein>
    <recommendedName>
        <fullName evidence="8">Neutral metalloproteinase</fullName>
        <ecNumber evidence="8">3.4.24.-</ecNumber>
    </recommendedName>
</protein>
<keyword evidence="6 8" id="KW-0482">Metalloprotease</keyword>
<dbReference type="GO" id="GO:0006508">
    <property type="term" value="P:proteolysis"/>
    <property type="evidence" value="ECO:0007669"/>
    <property type="project" value="UniProtKB-KW"/>
</dbReference>
<dbReference type="SUPFAM" id="SSF55486">
    <property type="entry name" value="Metalloproteases ('zincins'), catalytic domain"/>
    <property type="match status" value="1"/>
</dbReference>
<organism evidence="12 13">
    <name type="scientific">Actinomadura luteofluorescens</name>
    <dbReference type="NCBI Taxonomy" id="46163"/>
    <lineage>
        <taxon>Bacteria</taxon>
        <taxon>Bacillati</taxon>
        <taxon>Actinomycetota</taxon>
        <taxon>Actinomycetes</taxon>
        <taxon>Streptosporangiales</taxon>
        <taxon>Thermomonosporaceae</taxon>
        <taxon>Actinomadura</taxon>
    </lineage>
</organism>
<comment type="similarity">
    <text evidence="1 8">Belongs to the peptidase M4 family.</text>
</comment>
<dbReference type="AlphaFoldDB" id="A0A7Y9JFY9"/>
<name>A0A7Y9JFY9_9ACTN</name>
<keyword evidence="3" id="KW-0479">Metal-binding</keyword>
<keyword evidence="13" id="KW-1185">Reference proteome</keyword>
<dbReference type="InterPro" id="IPR027268">
    <property type="entry name" value="Peptidase_M4/M1_CTD_sf"/>
</dbReference>
<dbReference type="EMBL" id="JACCBA010000001">
    <property type="protein sequence ID" value="NYD45759.1"/>
    <property type="molecule type" value="Genomic_DNA"/>
</dbReference>
<dbReference type="Proteomes" id="UP000529783">
    <property type="component" value="Unassembled WGS sequence"/>
</dbReference>
<evidence type="ECO:0000256" key="1">
    <source>
        <dbReference type="ARBA" id="ARBA00009388"/>
    </source>
</evidence>
<comment type="function">
    <text evidence="8">Extracellular zinc metalloprotease.</text>
</comment>
<evidence type="ECO:0000256" key="5">
    <source>
        <dbReference type="ARBA" id="ARBA00022833"/>
    </source>
</evidence>
<dbReference type="PANTHER" id="PTHR43579:SF1">
    <property type="entry name" value="NEUTRAL METALLOPROTEINASE"/>
    <property type="match status" value="1"/>
</dbReference>
<dbReference type="InterPro" id="IPR013856">
    <property type="entry name" value="Peptidase_M4_domain"/>
</dbReference>
<reference evidence="12 13" key="1">
    <citation type="submission" date="2020-07" db="EMBL/GenBank/DDBJ databases">
        <title>Sequencing the genomes of 1000 actinobacteria strains.</title>
        <authorList>
            <person name="Klenk H.-P."/>
        </authorList>
    </citation>
    <scope>NUCLEOTIDE SEQUENCE [LARGE SCALE GENOMIC DNA]</scope>
    <source>
        <strain evidence="12 13">DSM 40398</strain>
    </source>
</reference>
<comment type="subcellular location">
    <subcellularLocation>
        <location evidence="8">Secreted</location>
    </subcellularLocation>
</comment>
<sequence>MRCHIVPPHMLERIARDAEDPAIRGRARRTLALTSAQFTERRTAAAGAPSPSEDFVPDRTINDAGHREELPGRTVRAEGAPATGDPTADRAYDWLGTTFDFFEAVYRRDSIDGAGLPMVSTVHYGDKYDNAFWNGEQMVYGDGDGVLFTDFTAPLDVTGHELVHGVTQYTANLEYYGQSGALNESVSDVFGSLVKQWHLGQTADRADWLIGEGLLAPGVDGVALRSMKEPGTAYDDPQLGKDPQPGHMDDYLDTYRDNGGVHINSGIPNHAFYLVATGIGGNAWEKAGRIWYQTLTGGSLASDVGFAGFAAATVRAATALYGAEAVETKAVSRAWTGVGVSLEANETQ</sequence>
<dbReference type="InterPro" id="IPR023612">
    <property type="entry name" value="Peptidase_M4"/>
</dbReference>
<dbReference type="EC" id="3.4.24.-" evidence="8"/>
<dbReference type="PRINTS" id="PR00730">
    <property type="entry name" value="THERMOLYSIN"/>
</dbReference>
<feature type="active site" evidence="7">
    <location>
        <position position="161"/>
    </location>
</feature>
<feature type="region of interest" description="Disordered" evidence="9">
    <location>
        <begin position="40"/>
        <end position="87"/>
    </location>
</feature>
<dbReference type="InterPro" id="IPR052759">
    <property type="entry name" value="Metalloprotease_M4"/>
</dbReference>
<dbReference type="Gene3D" id="3.10.170.10">
    <property type="match status" value="1"/>
</dbReference>
<evidence type="ECO:0000256" key="3">
    <source>
        <dbReference type="ARBA" id="ARBA00022723"/>
    </source>
</evidence>
<evidence type="ECO:0000256" key="8">
    <source>
        <dbReference type="RuleBase" id="RU366073"/>
    </source>
</evidence>
<dbReference type="GO" id="GO:0005576">
    <property type="term" value="C:extracellular region"/>
    <property type="evidence" value="ECO:0007669"/>
    <property type="project" value="UniProtKB-SubCell"/>
</dbReference>
<evidence type="ECO:0000256" key="7">
    <source>
        <dbReference type="PIRSR" id="PIRSR623612-1"/>
    </source>
</evidence>
<dbReference type="CDD" id="cd09597">
    <property type="entry name" value="M4_TLP"/>
    <property type="match status" value="1"/>
</dbReference>
<dbReference type="GO" id="GO:0004222">
    <property type="term" value="F:metalloendopeptidase activity"/>
    <property type="evidence" value="ECO:0007669"/>
    <property type="project" value="UniProtKB-UniRule"/>
</dbReference>
<accession>A0A7Y9JFY9</accession>
<dbReference type="Gene3D" id="1.10.390.10">
    <property type="entry name" value="Neutral Protease Domain 2"/>
    <property type="match status" value="1"/>
</dbReference>